<protein>
    <submittedName>
        <fullName evidence="2">Uncharacterized protein</fullName>
    </submittedName>
</protein>
<reference evidence="2 3" key="1">
    <citation type="journal article" date="2018" name="Syst. Appl. Microbiol.">
        <title>Pseudomonas silesiensis sp. nov. strain A3T isolated from a biological pesticide sewage treatment plant and analysis of the complete genome sequence.</title>
        <authorList>
            <person name="Kaminski M.A."/>
            <person name="Furmanczyk E.M."/>
            <person name="Sobczak A."/>
            <person name="Dziembowski A."/>
            <person name="Lipinski L."/>
        </authorList>
    </citation>
    <scope>NUCLEOTIDE SEQUENCE [LARGE SCALE GENOMIC DNA]</scope>
    <source>
        <strain evidence="2 3">A3</strain>
    </source>
</reference>
<dbReference type="KEGG" id="psil:PMA3_07965"/>
<keyword evidence="1" id="KW-1133">Transmembrane helix</keyword>
<organism evidence="2 3">
    <name type="scientific">Pseudomonas silesiensis</name>
    <dbReference type="NCBI Taxonomy" id="1853130"/>
    <lineage>
        <taxon>Bacteria</taxon>
        <taxon>Pseudomonadati</taxon>
        <taxon>Pseudomonadota</taxon>
        <taxon>Gammaproteobacteria</taxon>
        <taxon>Pseudomonadales</taxon>
        <taxon>Pseudomonadaceae</taxon>
        <taxon>Pseudomonas</taxon>
    </lineage>
</organism>
<keyword evidence="1" id="KW-0472">Membrane</keyword>
<accession>A0A191YQV3</accession>
<keyword evidence="3" id="KW-1185">Reference proteome</keyword>
<dbReference type="STRING" id="1853130.PMA3_07965"/>
<evidence type="ECO:0000256" key="1">
    <source>
        <dbReference type="SAM" id="Phobius"/>
    </source>
</evidence>
<proteinExistence type="predicted"/>
<keyword evidence="1" id="KW-0812">Transmembrane</keyword>
<dbReference type="Proteomes" id="UP000078354">
    <property type="component" value="Chromosome"/>
</dbReference>
<feature type="transmembrane region" description="Helical" evidence="1">
    <location>
        <begin position="6"/>
        <end position="24"/>
    </location>
</feature>
<evidence type="ECO:0000313" key="2">
    <source>
        <dbReference type="EMBL" id="ANJ55101.1"/>
    </source>
</evidence>
<sequence>MKAFAYAHFAAYVTNIFLLMIVVIQPKPLYLMVVLGSETAADQSVAGNDIMRAKTCNLTDRQRAL</sequence>
<name>A0A191YQV3_9PSED</name>
<evidence type="ECO:0000313" key="3">
    <source>
        <dbReference type="Proteomes" id="UP000078354"/>
    </source>
</evidence>
<dbReference type="EMBL" id="CP014870">
    <property type="protein sequence ID" value="ANJ55101.1"/>
    <property type="molecule type" value="Genomic_DNA"/>
</dbReference>
<gene>
    <name evidence="2" type="ORF">PMA3_07965</name>
</gene>
<dbReference type="AlphaFoldDB" id="A0A191YQV3"/>